<reference evidence="3" key="1">
    <citation type="submission" date="2021-09" db="EMBL/GenBank/DDBJ databases">
        <authorList>
            <consortium name="AG Swart"/>
            <person name="Singh M."/>
            <person name="Singh A."/>
            <person name="Seah K."/>
            <person name="Emmerich C."/>
        </authorList>
    </citation>
    <scope>NUCLEOTIDE SEQUENCE</scope>
    <source>
        <strain evidence="3">ATCC30299</strain>
    </source>
</reference>
<accession>A0AAU9IXC2</accession>
<proteinExistence type="predicted"/>
<evidence type="ECO:0000259" key="2">
    <source>
        <dbReference type="Pfam" id="PF14237"/>
    </source>
</evidence>
<dbReference type="Pfam" id="PF14237">
    <property type="entry name" value="GYF_2"/>
    <property type="match status" value="1"/>
</dbReference>
<comment type="caution">
    <text evidence="3">The sequence shown here is derived from an EMBL/GenBank/DDBJ whole genome shotgun (WGS) entry which is preliminary data.</text>
</comment>
<evidence type="ECO:0000313" key="3">
    <source>
        <dbReference type="EMBL" id="CAG9318318.1"/>
    </source>
</evidence>
<feature type="region of interest" description="Disordered" evidence="1">
    <location>
        <begin position="117"/>
        <end position="188"/>
    </location>
</feature>
<feature type="compositionally biased region" description="Basic and acidic residues" evidence="1">
    <location>
        <begin position="150"/>
        <end position="164"/>
    </location>
</feature>
<protein>
    <recommendedName>
        <fullName evidence="2">GYF domain-containing protein</fullName>
    </recommendedName>
</protein>
<name>A0AAU9IXC2_9CILI</name>
<sequence length="200" mass="23099">MFKLEEIHWYYIDEAKNDEQVGPFTINEFKEKFIQGIITRETYCWHEEIDNWELLNVIQLRGRSALSYLEPSADTKHKLTSSASLPKPIENLLYGSSKPQAAKLSMKDEIALRVKERQERNQNMQSSEPTPAPQVFKIPDPVPAAQPNSVKDEQSEQASERQDRFSSSFSQDSESEAPPVPRGLLFEEELRQKLKKKFAK</sequence>
<keyword evidence="4" id="KW-1185">Reference proteome</keyword>
<dbReference type="Proteomes" id="UP001162131">
    <property type="component" value="Unassembled WGS sequence"/>
</dbReference>
<evidence type="ECO:0000256" key="1">
    <source>
        <dbReference type="SAM" id="MobiDB-lite"/>
    </source>
</evidence>
<organism evidence="3 4">
    <name type="scientific">Blepharisma stoltei</name>
    <dbReference type="NCBI Taxonomy" id="1481888"/>
    <lineage>
        <taxon>Eukaryota</taxon>
        <taxon>Sar</taxon>
        <taxon>Alveolata</taxon>
        <taxon>Ciliophora</taxon>
        <taxon>Postciliodesmatophora</taxon>
        <taxon>Heterotrichea</taxon>
        <taxon>Heterotrichida</taxon>
        <taxon>Blepharismidae</taxon>
        <taxon>Blepharisma</taxon>
    </lineage>
</organism>
<evidence type="ECO:0000313" key="4">
    <source>
        <dbReference type="Proteomes" id="UP001162131"/>
    </source>
</evidence>
<feature type="domain" description="GYF" evidence="2">
    <location>
        <begin position="9"/>
        <end position="53"/>
    </location>
</feature>
<gene>
    <name evidence="3" type="ORF">BSTOLATCC_MIC20792</name>
</gene>
<dbReference type="InterPro" id="IPR025640">
    <property type="entry name" value="GYF_2"/>
</dbReference>
<dbReference type="AlphaFoldDB" id="A0AAU9IXC2"/>
<dbReference type="EMBL" id="CAJZBQ010000020">
    <property type="protein sequence ID" value="CAG9318318.1"/>
    <property type="molecule type" value="Genomic_DNA"/>
</dbReference>